<dbReference type="OrthoDB" id="10044919at2759"/>
<keyword evidence="13" id="KW-1185">Reference proteome</keyword>
<evidence type="ECO:0000256" key="9">
    <source>
        <dbReference type="SAM" id="MobiDB-lite"/>
    </source>
</evidence>
<dbReference type="GO" id="GO:0004930">
    <property type="term" value="F:G protein-coupled receptor activity"/>
    <property type="evidence" value="ECO:0007669"/>
    <property type="project" value="UniProtKB-KW"/>
</dbReference>
<accession>A0A914AY59</accession>
<dbReference type="AlphaFoldDB" id="A0A914AY59"/>
<evidence type="ECO:0000256" key="1">
    <source>
        <dbReference type="ARBA" id="ARBA00004651"/>
    </source>
</evidence>
<dbReference type="InterPro" id="IPR000276">
    <property type="entry name" value="GPCR_Rhodpsn"/>
</dbReference>
<feature type="transmembrane region" description="Helical" evidence="10">
    <location>
        <begin position="63"/>
        <end position="85"/>
    </location>
</feature>
<evidence type="ECO:0000313" key="13">
    <source>
        <dbReference type="Proteomes" id="UP000887568"/>
    </source>
</evidence>
<dbReference type="InterPro" id="IPR017452">
    <property type="entry name" value="GPCR_Rhodpsn_7TM"/>
</dbReference>
<dbReference type="SMART" id="SM01381">
    <property type="entry name" value="7TM_GPCR_Srsx"/>
    <property type="match status" value="1"/>
</dbReference>
<dbReference type="EnsemblMetazoa" id="XM_038212690.1">
    <property type="protein sequence ID" value="XP_038068618.1"/>
    <property type="gene ID" value="LOC119737991"/>
</dbReference>
<dbReference type="Proteomes" id="UP000887568">
    <property type="component" value="Unplaced"/>
</dbReference>
<feature type="transmembrane region" description="Helical" evidence="10">
    <location>
        <begin position="146"/>
        <end position="166"/>
    </location>
</feature>
<reference evidence="12" key="1">
    <citation type="submission" date="2022-11" db="UniProtKB">
        <authorList>
            <consortium name="EnsemblMetazoa"/>
        </authorList>
    </citation>
    <scope>IDENTIFICATION</scope>
</reference>
<comment type="subcellular location">
    <subcellularLocation>
        <location evidence="1">Cell membrane</location>
        <topology evidence="1">Multi-pass membrane protein</topology>
    </subcellularLocation>
</comment>
<proteinExistence type="predicted"/>
<dbReference type="Pfam" id="PF00001">
    <property type="entry name" value="7tm_1"/>
    <property type="match status" value="1"/>
</dbReference>
<organism evidence="12 13">
    <name type="scientific">Patiria miniata</name>
    <name type="common">Bat star</name>
    <name type="synonym">Asterina miniata</name>
    <dbReference type="NCBI Taxonomy" id="46514"/>
    <lineage>
        <taxon>Eukaryota</taxon>
        <taxon>Metazoa</taxon>
        <taxon>Echinodermata</taxon>
        <taxon>Eleutherozoa</taxon>
        <taxon>Asterozoa</taxon>
        <taxon>Asteroidea</taxon>
        <taxon>Valvatacea</taxon>
        <taxon>Valvatida</taxon>
        <taxon>Asterinidae</taxon>
        <taxon>Patiria</taxon>
    </lineage>
</organism>
<dbReference type="Gene3D" id="1.20.1070.10">
    <property type="entry name" value="Rhodopsin 7-helix transmembrane proteins"/>
    <property type="match status" value="1"/>
</dbReference>
<evidence type="ECO:0000256" key="10">
    <source>
        <dbReference type="SAM" id="Phobius"/>
    </source>
</evidence>
<keyword evidence="8" id="KW-0807">Transducer</keyword>
<evidence type="ECO:0000256" key="5">
    <source>
        <dbReference type="ARBA" id="ARBA00023040"/>
    </source>
</evidence>
<dbReference type="RefSeq" id="XP_038068618.1">
    <property type="nucleotide sequence ID" value="XM_038212690.1"/>
</dbReference>
<feature type="compositionally biased region" description="Polar residues" evidence="9">
    <location>
        <begin position="266"/>
        <end position="275"/>
    </location>
</feature>
<protein>
    <recommendedName>
        <fullName evidence="11">G-protein coupled receptors family 1 profile domain-containing protein</fullName>
    </recommendedName>
</protein>
<dbReference type="CDD" id="cd00637">
    <property type="entry name" value="7tm_classA_rhodopsin-like"/>
    <property type="match status" value="1"/>
</dbReference>
<feature type="transmembrane region" description="Helical" evidence="10">
    <location>
        <begin position="29"/>
        <end position="51"/>
    </location>
</feature>
<evidence type="ECO:0000256" key="8">
    <source>
        <dbReference type="ARBA" id="ARBA00023224"/>
    </source>
</evidence>
<feature type="region of interest" description="Disordered" evidence="9">
    <location>
        <begin position="248"/>
        <end position="300"/>
    </location>
</feature>
<keyword evidence="6 10" id="KW-0472">Membrane</keyword>
<feature type="transmembrane region" description="Helical" evidence="10">
    <location>
        <begin position="105"/>
        <end position="126"/>
    </location>
</feature>
<keyword evidence="4 10" id="KW-1133">Transmembrane helix</keyword>
<evidence type="ECO:0000256" key="4">
    <source>
        <dbReference type="ARBA" id="ARBA00022989"/>
    </source>
</evidence>
<evidence type="ECO:0000256" key="3">
    <source>
        <dbReference type="ARBA" id="ARBA00022692"/>
    </source>
</evidence>
<keyword evidence="5" id="KW-0297">G-protein coupled receptor</keyword>
<dbReference type="PANTHER" id="PTHR24228:SF72">
    <property type="entry name" value="G-PROTEIN COUPLED RECEPTORS FAMILY 1 PROFILE DOMAIN-CONTAINING PROTEIN"/>
    <property type="match status" value="1"/>
</dbReference>
<name>A0A914AY59_PATMI</name>
<sequence length="396" mass="43251">MASVRPASADNVSSVLSVYDSYAEKQLLAALYSLISIAGVLGNSSVLLAVVLSRKPRTTTNVFVVNLAVADLFTCLSLPIMVLAVLSENRERLLVSHSLCALQGFTAIVCIGCSLNNIASIAVYRALITRRKSRGDRVWLCNHYRLAAMVALTWLIPLVVGLLPIVSEFGSYEYDDKLSTCSFNPTAQGSGTFSKITVSLYYPLQVLCILTSYASIFFKVRRQGRRVNVIPNQPLAVVGGVMRLPARPGTPRQPHLPADEPPPANNHLSVSTANNPVPRGSSPSSSASHATREQPANRRHLSRRSVGITRSLFLVVLVFFVLVAPYFVTVSVISDISKKFIPFLGMICVSNSCMNPMIYASRHPDFKTVIRCIVLCRLSKIPMKSSLLRRVLSSRG</sequence>
<evidence type="ECO:0000259" key="11">
    <source>
        <dbReference type="PROSITE" id="PS50262"/>
    </source>
</evidence>
<evidence type="ECO:0000256" key="6">
    <source>
        <dbReference type="ARBA" id="ARBA00023136"/>
    </source>
</evidence>
<feature type="transmembrane region" description="Helical" evidence="10">
    <location>
        <begin position="308"/>
        <end position="328"/>
    </location>
</feature>
<keyword evidence="3 10" id="KW-0812">Transmembrane</keyword>
<keyword evidence="2" id="KW-1003">Cell membrane</keyword>
<evidence type="ECO:0000256" key="2">
    <source>
        <dbReference type="ARBA" id="ARBA00022475"/>
    </source>
</evidence>
<dbReference type="GO" id="GO:0005886">
    <property type="term" value="C:plasma membrane"/>
    <property type="evidence" value="ECO:0007669"/>
    <property type="project" value="UniProtKB-SubCell"/>
</dbReference>
<feature type="transmembrane region" description="Helical" evidence="10">
    <location>
        <begin position="200"/>
        <end position="218"/>
    </location>
</feature>
<feature type="domain" description="G-protein coupled receptors family 1 profile" evidence="11">
    <location>
        <begin position="42"/>
        <end position="359"/>
    </location>
</feature>
<dbReference type="PRINTS" id="PR00237">
    <property type="entry name" value="GPCRRHODOPSN"/>
</dbReference>
<evidence type="ECO:0000313" key="12">
    <source>
        <dbReference type="EnsemblMetazoa" id="XP_038068618.1"/>
    </source>
</evidence>
<evidence type="ECO:0000256" key="7">
    <source>
        <dbReference type="ARBA" id="ARBA00023170"/>
    </source>
</evidence>
<dbReference type="SUPFAM" id="SSF81321">
    <property type="entry name" value="Family A G protein-coupled receptor-like"/>
    <property type="match status" value="1"/>
</dbReference>
<dbReference type="PROSITE" id="PS50262">
    <property type="entry name" value="G_PROTEIN_RECEP_F1_2"/>
    <property type="match status" value="1"/>
</dbReference>
<dbReference type="PANTHER" id="PTHR24228">
    <property type="entry name" value="B2 BRADYKININ RECEPTOR/ANGIOTENSIN II RECEPTOR"/>
    <property type="match status" value="1"/>
</dbReference>
<dbReference type="GeneID" id="119737991"/>
<keyword evidence="7" id="KW-0675">Receptor</keyword>